<name>A0A1G9F839_9RHOB</name>
<dbReference type="GO" id="GO:0017004">
    <property type="term" value="P:cytochrome complex assembly"/>
    <property type="evidence" value="ECO:0007669"/>
    <property type="project" value="UniProtKB-KW"/>
</dbReference>
<keyword evidence="3" id="KW-1185">Reference proteome</keyword>
<accession>A0A1G9F839</accession>
<protein>
    <submittedName>
        <fullName evidence="2">Cytochrome c-type biogenesis protein CcmH</fullName>
    </submittedName>
</protein>
<keyword evidence="1" id="KW-0201">Cytochrome c-type biogenesis</keyword>
<dbReference type="AlphaFoldDB" id="A0A1G9F839"/>
<evidence type="ECO:0000313" key="3">
    <source>
        <dbReference type="Proteomes" id="UP000199328"/>
    </source>
</evidence>
<evidence type="ECO:0000313" key="2">
    <source>
        <dbReference type="EMBL" id="SDK84552.1"/>
    </source>
</evidence>
<dbReference type="OrthoDB" id="9815847at2"/>
<dbReference type="NCBIfam" id="TIGR03142">
    <property type="entry name" value="cytochro_ccmI"/>
    <property type="match status" value="1"/>
</dbReference>
<dbReference type="EMBL" id="FNFV01000005">
    <property type="protein sequence ID" value="SDK84552.1"/>
    <property type="molecule type" value="Genomic_DNA"/>
</dbReference>
<dbReference type="SUPFAM" id="SSF48452">
    <property type="entry name" value="TPR-like"/>
    <property type="match status" value="1"/>
</dbReference>
<sequence>MIFWTVAALFALAVAGGIALALVRGQSGEDGAEATDIQVYRDQLAEVDRDLARGVIGAEEAERARLEIKRRLLEADRAARGRQRAGAAPRGATLAAAALAVIVVTAGSLAAYRYLGAPGYPDLPLSERLAEAEKARAERPRQAEMEAEIGQTPPSMAELDPRYAELMERLREVVAGRPDDLQGQILLAQNEARIGNYGAAWRAQAKVIELKGESASPEDWLTLAELMIRAANGYVSPEAEAALSRVLADDPHNPVARFYSGLMFAQNGRPDVTFRIWRPLLEESAPNAPWAAPIRERITEIAADAGIRYSPPSAGGARPGPTAEDIEAAGQMSVQERQAMIEGMVARLSDRLASEGGPPEDWARLVTALGVLGRGEEAARIWSEAQEVFAGDTAALATVRAAAERAGVAQ</sequence>
<organism evidence="2 3">
    <name type="scientific">Meinhardsimonia xiamenensis</name>
    <dbReference type="NCBI Taxonomy" id="990712"/>
    <lineage>
        <taxon>Bacteria</taxon>
        <taxon>Pseudomonadati</taxon>
        <taxon>Pseudomonadota</taxon>
        <taxon>Alphaproteobacteria</taxon>
        <taxon>Rhodobacterales</taxon>
        <taxon>Paracoccaceae</taxon>
        <taxon>Meinhardsimonia</taxon>
    </lineage>
</organism>
<evidence type="ECO:0000256" key="1">
    <source>
        <dbReference type="ARBA" id="ARBA00022748"/>
    </source>
</evidence>
<gene>
    <name evidence="2" type="ORF">SAMN05216257_10581</name>
</gene>
<dbReference type="Proteomes" id="UP000199328">
    <property type="component" value="Unassembled WGS sequence"/>
</dbReference>
<proteinExistence type="predicted"/>
<dbReference type="Gene3D" id="1.25.40.10">
    <property type="entry name" value="Tetratricopeptide repeat domain"/>
    <property type="match status" value="1"/>
</dbReference>
<dbReference type="InterPro" id="IPR011990">
    <property type="entry name" value="TPR-like_helical_dom_sf"/>
</dbReference>
<reference evidence="3" key="1">
    <citation type="submission" date="2016-10" db="EMBL/GenBank/DDBJ databases">
        <authorList>
            <person name="Varghese N."/>
            <person name="Submissions S."/>
        </authorList>
    </citation>
    <scope>NUCLEOTIDE SEQUENCE [LARGE SCALE GENOMIC DNA]</scope>
    <source>
        <strain evidence="3">CGMCC 1.10789</strain>
    </source>
</reference>
<dbReference type="STRING" id="990712.SAMN05216257_10581"/>
<dbReference type="InterPro" id="IPR017560">
    <property type="entry name" value="Cyt_c_biogenesis_CcmI"/>
</dbReference>
<dbReference type="RefSeq" id="WP_092500686.1">
    <property type="nucleotide sequence ID" value="NZ_FNFV01000005.1"/>
</dbReference>